<dbReference type="Gene3D" id="3.80.10.10">
    <property type="entry name" value="Ribonuclease Inhibitor"/>
    <property type="match status" value="1"/>
</dbReference>
<feature type="compositionally biased region" description="Basic and acidic residues" evidence="1">
    <location>
        <begin position="295"/>
        <end position="314"/>
    </location>
</feature>
<dbReference type="AlphaFoldDB" id="A0A7R9EQA3"/>
<feature type="region of interest" description="Disordered" evidence="1">
    <location>
        <begin position="7"/>
        <end position="29"/>
    </location>
</feature>
<feature type="region of interest" description="Disordered" evidence="1">
    <location>
        <begin position="245"/>
        <end position="314"/>
    </location>
</feature>
<evidence type="ECO:0000256" key="1">
    <source>
        <dbReference type="SAM" id="MobiDB-lite"/>
    </source>
</evidence>
<feature type="compositionally biased region" description="Low complexity" evidence="1">
    <location>
        <begin position="285"/>
        <end position="294"/>
    </location>
</feature>
<sequence>MVMVLAERRHGRNTAREHQVTDITEPHKQDSEELSIEGLKLYHIKDVSKHSVPDTKRQPTMPAIKLSLRIDSMFHTIKVDTGAALMLISEETYKVLWPHQPKLESLDLDLRTWAADTPLRVLGSKSVEVQFLKIRDTLALAVVTGHGPSILGNPWFEPLGFTLCSLPGSFANLTKLYFCDLYDNLLDAVPVELQKLLSLQSLDLEYNHFSTSDLLEKHPENELFSKYETLKTNLRQQREFYHQRYNCQRPEESPDYNNTSEDATDNELEDVSSGSFAEPPAKDLSWWPSSSGPPSKEDETWDKSDSSDDSFDPHREPMIQQKMAVWDPMSQSDPHLHRNNFCPADMHQKSIRSKKKVTLPNPVECQFEDACFDDTDVNPTNIRFLLKDNL</sequence>
<feature type="compositionally biased region" description="Basic and acidic residues" evidence="1">
    <location>
        <begin position="14"/>
        <end position="29"/>
    </location>
</feature>
<dbReference type="SUPFAM" id="SSF52047">
    <property type="entry name" value="RNI-like"/>
    <property type="match status" value="1"/>
</dbReference>
<evidence type="ECO:0000313" key="2">
    <source>
        <dbReference type="EMBL" id="CAD7439432.1"/>
    </source>
</evidence>
<dbReference type="InterPro" id="IPR032675">
    <property type="entry name" value="LRR_dom_sf"/>
</dbReference>
<reference evidence="2" key="1">
    <citation type="submission" date="2020-11" db="EMBL/GenBank/DDBJ databases">
        <authorList>
            <person name="Tran Van P."/>
        </authorList>
    </citation>
    <scope>NUCLEOTIDE SEQUENCE</scope>
</reference>
<protein>
    <submittedName>
        <fullName evidence="2">Uncharacterized protein</fullName>
    </submittedName>
</protein>
<gene>
    <name evidence="2" type="ORF">TBIB3V08_LOCUS1996</name>
</gene>
<proteinExistence type="predicted"/>
<name>A0A7R9EQA3_9NEOP</name>
<dbReference type="EMBL" id="OD564682">
    <property type="protein sequence ID" value="CAD7439432.1"/>
    <property type="molecule type" value="Genomic_DNA"/>
</dbReference>
<organism evidence="2">
    <name type="scientific">Timema bartmani</name>
    <dbReference type="NCBI Taxonomy" id="61472"/>
    <lineage>
        <taxon>Eukaryota</taxon>
        <taxon>Metazoa</taxon>
        <taxon>Ecdysozoa</taxon>
        <taxon>Arthropoda</taxon>
        <taxon>Hexapoda</taxon>
        <taxon>Insecta</taxon>
        <taxon>Pterygota</taxon>
        <taxon>Neoptera</taxon>
        <taxon>Polyneoptera</taxon>
        <taxon>Phasmatodea</taxon>
        <taxon>Timematodea</taxon>
        <taxon>Timematoidea</taxon>
        <taxon>Timematidae</taxon>
        <taxon>Timema</taxon>
    </lineage>
</organism>
<accession>A0A7R9EQA3</accession>